<dbReference type="PROSITE" id="PS50847">
    <property type="entry name" value="GRAM_POS_ANCHORING"/>
    <property type="match status" value="1"/>
</dbReference>
<dbReference type="RefSeq" id="WP_086445481.1">
    <property type="nucleotide sequence ID" value="NZ_CP147248.1"/>
</dbReference>
<evidence type="ECO:0000256" key="2">
    <source>
        <dbReference type="ARBA" id="ARBA00022525"/>
    </source>
</evidence>
<dbReference type="NCBIfam" id="TIGR01167">
    <property type="entry name" value="LPXTG_anchor"/>
    <property type="match status" value="1"/>
</dbReference>
<proteinExistence type="predicted"/>
<evidence type="ECO:0000313" key="8">
    <source>
        <dbReference type="EMBL" id="WYJ86982.1"/>
    </source>
</evidence>
<gene>
    <name evidence="8" type="ORF">A5866_002066</name>
</gene>
<organism evidence="8 9">
    <name type="scientific">Candidatus Enterococcus lemimoniae</name>
    <dbReference type="NCBI Taxonomy" id="1834167"/>
    <lineage>
        <taxon>Bacteria</taxon>
        <taxon>Bacillati</taxon>
        <taxon>Bacillota</taxon>
        <taxon>Bacilli</taxon>
        <taxon>Lactobacillales</taxon>
        <taxon>Enterococcaceae</taxon>
        <taxon>Enterococcus</taxon>
    </lineage>
</organism>
<keyword evidence="1" id="KW-0134">Cell wall</keyword>
<keyword evidence="2" id="KW-0964">Secreted</keyword>
<name>A0ABZ2TAY7_9ENTE</name>
<dbReference type="InterPro" id="IPR019931">
    <property type="entry name" value="LPXTG_anchor"/>
</dbReference>
<evidence type="ECO:0000256" key="3">
    <source>
        <dbReference type="ARBA" id="ARBA00022729"/>
    </source>
</evidence>
<feature type="signal peptide" evidence="6">
    <location>
        <begin position="1"/>
        <end position="40"/>
    </location>
</feature>
<reference evidence="9" key="1">
    <citation type="submission" date="2017-05" db="EMBL/GenBank/DDBJ databases">
        <title>The Genome Sequence of EEnterococcus faecalis 9F2_4866.</title>
        <authorList>
            <consortium name="The Broad Institute Genomics Platform"/>
            <consortium name="The Broad Institute Genomic Center for Infectious Diseases"/>
            <person name="Earl A."/>
            <person name="Manson A."/>
            <person name="Schwartman J."/>
            <person name="Gilmore M."/>
            <person name="Abouelleil A."/>
            <person name="Cao P."/>
            <person name="Chapman S."/>
            <person name="Cusick C."/>
            <person name="Shea T."/>
            <person name="Young S."/>
            <person name="Neafsey D."/>
            <person name="Nusbaum C."/>
            <person name="Birren B."/>
        </authorList>
    </citation>
    <scope>NUCLEOTIDE SEQUENCE [LARGE SCALE GENOMIC DNA]</scope>
    <source>
        <strain evidence="9">12C11_DIV0727</strain>
    </source>
</reference>
<feature type="chain" id="PRO_5045467662" description="Gram-positive cocci surface proteins LPxTG domain-containing protein" evidence="6">
    <location>
        <begin position="41"/>
        <end position="549"/>
    </location>
</feature>
<evidence type="ECO:0000256" key="5">
    <source>
        <dbReference type="SAM" id="MobiDB-lite"/>
    </source>
</evidence>
<feature type="compositionally biased region" description="Low complexity" evidence="5">
    <location>
        <begin position="450"/>
        <end position="505"/>
    </location>
</feature>
<keyword evidence="9" id="KW-1185">Reference proteome</keyword>
<evidence type="ECO:0000256" key="6">
    <source>
        <dbReference type="SAM" id="SignalP"/>
    </source>
</evidence>
<protein>
    <recommendedName>
        <fullName evidence="7">Gram-positive cocci surface proteins LPxTG domain-containing protein</fullName>
    </recommendedName>
</protein>
<keyword evidence="4" id="KW-0572">Peptidoglycan-anchor</keyword>
<dbReference type="EMBL" id="CP147248">
    <property type="protein sequence ID" value="WYJ86982.1"/>
    <property type="molecule type" value="Genomic_DNA"/>
</dbReference>
<feature type="region of interest" description="Disordered" evidence="5">
    <location>
        <begin position="448"/>
        <end position="522"/>
    </location>
</feature>
<sequence>MKNTRISRLRRNKQFKQATKLLTVGLLVCPLAIGTIKALADESEATPPVEQVEEIPATTETSESVHPEVVEEMQAEEPTVIEESSTEQQTIETPVLMEQSQEDTETIQASEIYTYYVVRNVVDDNGNLVDSTRSSETAVKDSTVEIKAINWYGYYLLPGTASEYSAQIIQDGTQEFVFTYMSATSEKHRDPVKDKQIDDLFTELYNLHEELAPKAQGTKFEDQLQTIYYKFDDISHIQGIVKSEGGLLAWYEYSLPKLPAILEELKALGDEINASQPEESFTAGELDRVKAKEVLAQYNSLMESDYRPESWAKMKEMLDPKDSVGIVGSLEAICNFPDDHILTGSNKESVQQSIYDWTNTITEAMKALVKVGSGETPLQQSIAKLKRTITSAESKLAESGYTAESMNVLRQALQNSKDVLANANSTQAEIGEAQKALDLAIAGLVKEDNSNGGNTENNGSNGTGNSTTDPKNSNNGASNNMNNVTSNTNNQSNNNNNQTSNTATTKPTGNNTSKDGLPQTGEQSTTNVVIAGLSLTMLSLLAWFKRKKV</sequence>
<dbReference type="Pfam" id="PF00746">
    <property type="entry name" value="Gram_pos_anchor"/>
    <property type="match status" value="1"/>
</dbReference>
<dbReference type="Gene3D" id="1.20.1270.90">
    <property type="entry name" value="AF1782-like"/>
    <property type="match status" value="1"/>
</dbReference>
<keyword evidence="3 6" id="KW-0732">Signal</keyword>
<feature type="domain" description="Gram-positive cocci surface proteins LPxTG" evidence="7">
    <location>
        <begin position="517"/>
        <end position="549"/>
    </location>
</feature>
<evidence type="ECO:0000256" key="4">
    <source>
        <dbReference type="ARBA" id="ARBA00023088"/>
    </source>
</evidence>
<dbReference type="Proteomes" id="UP000195080">
    <property type="component" value="Chromosome"/>
</dbReference>
<accession>A0ABZ2TAY7</accession>
<feature type="compositionally biased region" description="Polar residues" evidence="5">
    <location>
        <begin position="506"/>
        <end position="522"/>
    </location>
</feature>
<evidence type="ECO:0000259" key="7">
    <source>
        <dbReference type="PROSITE" id="PS50847"/>
    </source>
</evidence>
<evidence type="ECO:0000256" key="1">
    <source>
        <dbReference type="ARBA" id="ARBA00022512"/>
    </source>
</evidence>
<evidence type="ECO:0000313" key="9">
    <source>
        <dbReference type="Proteomes" id="UP000195080"/>
    </source>
</evidence>